<organism evidence="7 8">
    <name type="scientific">Candidatus Cytomitobacter indipagum</name>
    <dbReference type="NCBI Taxonomy" id="2601575"/>
    <lineage>
        <taxon>Bacteria</taxon>
        <taxon>Pseudomonadati</taxon>
        <taxon>Pseudomonadota</taxon>
        <taxon>Alphaproteobacteria</taxon>
        <taxon>Holosporales</taxon>
        <taxon>Holosporaceae</taxon>
        <taxon>Candidatus Cytomitobacter</taxon>
    </lineage>
</organism>
<dbReference type="HAMAP" id="MF_01326_B">
    <property type="entry name" value="Ribosomal_uL24_B"/>
    <property type="match status" value="1"/>
</dbReference>
<keyword evidence="5" id="KW-0694">RNA-binding</keyword>
<evidence type="ECO:0000259" key="6">
    <source>
        <dbReference type="SMART" id="SM00739"/>
    </source>
</evidence>
<dbReference type="GO" id="GO:0003735">
    <property type="term" value="F:structural constituent of ribosome"/>
    <property type="evidence" value="ECO:0007669"/>
    <property type="project" value="InterPro"/>
</dbReference>
<evidence type="ECO:0000256" key="1">
    <source>
        <dbReference type="ARBA" id="ARBA00010618"/>
    </source>
</evidence>
<evidence type="ECO:0000256" key="2">
    <source>
        <dbReference type="ARBA" id="ARBA00022980"/>
    </source>
</evidence>
<dbReference type="InterPro" id="IPR057264">
    <property type="entry name" value="Ribosomal_uL24_C"/>
</dbReference>
<dbReference type="InterPro" id="IPR041988">
    <property type="entry name" value="Ribosomal_uL24_KOW"/>
</dbReference>
<dbReference type="GO" id="GO:0005840">
    <property type="term" value="C:ribosome"/>
    <property type="evidence" value="ECO:0007669"/>
    <property type="project" value="UniProtKB-KW"/>
</dbReference>
<dbReference type="GO" id="GO:1990904">
    <property type="term" value="C:ribonucleoprotein complex"/>
    <property type="evidence" value="ECO:0007669"/>
    <property type="project" value="UniProtKB-KW"/>
</dbReference>
<evidence type="ECO:0000313" key="7">
    <source>
        <dbReference type="EMBL" id="QEK38236.1"/>
    </source>
</evidence>
<dbReference type="SUPFAM" id="SSF50104">
    <property type="entry name" value="Translation proteins SH3-like domain"/>
    <property type="match status" value="1"/>
</dbReference>
<dbReference type="CDD" id="cd06089">
    <property type="entry name" value="KOW_RPL26"/>
    <property type="match status" value="1"/>
</dbReference>
<dbReference type="KEGG" id="cip:FZC35_02570"/>
<dbReference type="Pfam" id="PF17136">
    <property type="entry name" value="ribosomal_L24"/>
    <property type="match status" value="1"/>
</dbReference>
<name>A0A5C0UDV0_9PROT</name>
<proteinExistence type="inferred from homology"/>
<comment type="subunit">
    <text evidence="5">Part of the 50S ribosomal subunit.</text>
</comment>
<dbReference type="InterPro" id="IPR008991">
    <property type="entry name" value="Translation_prot_SH3-like_sf"/>
</dbReference>
<comment type="function">
    <text evidence="5">One of two assembly initiator proteins, it binds directly to the 5'-end of the 23S rRNA, where it nucleates assembly of the 50S subunit.</text>
</comment>
<dbReference type="GO" id="GO:0006412">
    <property type="term" value="P:translation"/>
    <property type="evidence" value="ECO:0007669"/>
    <property type="project" value="UniProtKB-UniRule"/>
</dbReference>
<evidence type="ECO:0000313" key="8">
    <source>
        <dbReference type="Proteomes" id="UP000325155"/>
    </source>
</evidence>
<dbReference type="RefSeq" id="WP_148981083.1">
    <property type="nucleotide sequence ID" value="NZ_CP043315.1"/>
</dbReference>
<evidence type="ECO:0000256" key="4">
    <source>
        <dbReference type="ARBA" id="ARBA00035206"/>
    </source>
</evidence>
<dbReference type="EMBL" id="CP043315">
    <property type="protein sequence ID" value="QEK38236.1"/>
    <property type="molecule type" value="Genomic_DNA"/>
</dbReference>
<dbReference type="SMART" id="SM00739">
    <property type="entry name" value="KOW"/>
    <property type="match status" value="1"/>
</dbReference>
<comment type="similarity">
    <text evidence="1 5">Belongs to the universal ribosomal protein uL24 family.</text>
</comment>
<dbReference type="OrthoDB" id="9807419at2"/>
<comment type="function">
    <text evidence="5">One of the proteins that surrounds the polypeptide exit tunnel on the outside of the subunit.</text>
</comment>
<dbReference type="Pfam" id="PF00467">
    <property type="entry name" value="KOW"/>
    <property type="match status" value="1"/>
</dbReference>
<dbReference type="InterPro" id="IPR003256">
    <property type="entry name" value="Ribosomal_uL24"/>
</dbReference>
<evidence type="ECO:0000256" key="3">
    <source>
        <dbReference type="ARBA" id="ARBA00023274"/>
    </source>
</evidence>
<accession>A0A5C0UDV0</accession>
<protein>
    <recommendedName>
        <fullName evidence="4 5">Large ribosomal subunit protein uL24</fullName>
    </recommendedName>
</protein>
<sequence>MNAINLRIKMGDVVIITNGKDKGASGKISLIDKKNMRVIVEGLNMQTMHQKPTNTAQGGIIKREKSMHVSNVAHIENGKPSKTKYVFKNDKKVLVFRKSEKEVRS</sequence>
<dbReference type="Proteomes" id="UP000325155">
    <property type="component" value="Chromosome"/>
</dbReference>
<dbReference type="Gene3D" id="2.30.30.30">
    <property type="match status" value="1"/>
</dbReference>
<dbReference type="GO" id="GO:0019843">
    <property type="term" value="F:rRNA binding"/>
    <property type="evidence" value="ECO:0007669"/>
    <property type="project" value="UniProtKB-UniRule"/>
</dbReference>
<keyword evidence="5" id="KW-0699">rRNA-binding</keyword>
<keyword evidence="3 5" id="KW-0687">Ribonucleoprotein</keyword>
<dbReference type="PANTHER" id="PTHR12903">
    <property type="entry name" value="MITOCHONDRIAL RIBOSOMAL PROTEIN L24"/>
    <property type="match status" value="1"/>
</dbReference>
<keyword evidence="2 5" id="KW-0689">Ribosomal protein</keyword>
<feature type="domain" description="KOW" evidence="6">
    <location>
        <begin position="7"/>
        <end position="34"/>
    </location>
</feature>
<dbReference type="InterPro" id="IPR005824">
    <property type="entry name" value="KOW"/>
</dbReference>
<reference evidence="7 8" key="1">
    <citation type="submission" date="2019-08" db="EMBL/GenBank/DDBJ databases">
        <title>Highly reduced genomes of protist endosymbionts show evolutionary convergence.</title>
        <authorList>
            <person name="George E."/>
            <person name="Husnik F."/>
            <person name="Tashyreva D."/>
            <person name="Prokopchuk G."/>
            <person name="Horak A."/>
            <person name="Kwong W.K."/>
            <person name="Lukes J."/>
            <person name="Keeling P.J."/>
        </authorList>
    </citation>
    <scope>NUCLEOTIDE SEQUENCE [LARGE SCALE GENOMIC DNA]</scope>
    <source>
        <strain evidence="7">1605</strain>
    </source>
</reference>
<dbReference type="NCBIfam" id="TIGR01079">
    <property type="entry name" value="rplX_bact"/>
    <property type="match status" value="1"/>
</dbReference>
<keyword evidence="8" id="KW-1185">Reference proteome</keyword>
<dbReference type="InterPro" id="IPR014722">
    <property type="entry name" value="Rib_uL2_dom2"/>
</dbReference>
<gene>
    <name evidence="5 7" type="primary">rplX</name>
    <name evidence="7" type="ORF">FZC35_02570</name>
</gene>
<evidence type="ECO:0000256" key="5">
    <source>
        <dbReference type="HAMAP-Rule" id="MF_01326"/>
    </source>
</evidence>
<dbReference type="AlphaFoldDB" id="A0A5C0UDV0"/>